<feature type="region of interest" description="Disordered" evidence="1">
    <location>
        <begin position="826"/>
        <end position="937"/>
    </location>
</feature>
<dbReference type="GO" id="GO:0090307">
    <property type="term" value="P:mitotic spindle assembly"/>
    <property type="evidence" value="ECO:0007669"/>
    <property type="project" value="TreeGrafter"/>
</dbReference>
<feature type="compositionally biased region" description="Acidic residues" evidence="1">
    <location>
        <begin position="136"/>
        <end position="146"/>
    </location>
</feature>
<feature type="compositionally biased region" description="Polar residues" evidence="1">
    <location>
        <begin position="1602"/>
        <end position="1615"/>
    </location>
</feature>
<dbReference type="GO" id="GO:0051298">
    <property type="term" value="P:centrosome duplication"/>
    <property type="evidence" value="ECO:0007669"/>
    <property type="project" value="InterPro"/>
</dbReference>
<feature type="compositionally biased region" description="Basic and acidic residues" evidence="1">
    <location>
        <begin position="1302"/>
        <end position="1325"/>
    </location>
</feature>
<dbReference type="Proteomes" id="UP000838412">
    <property type="component" value="Unassembled WGS sequence"/>
</dbReference>
<feature type="compositionally biased region" description="Basic and acidic residues" evidence="1">
    <location>
        <begin position="397"/>
        <end position="426"/>
    </location>
</feature>
<organism evidence="6 7">
    <name type="scientific">Branchiostoma lanceolatum</name>
    <name type="common">Common lancelet</name>
    <name type="synonym">Amphioxus lanceolatum</name>
    <dbReference type="NCBI Taxonomy" id="7740"/>
    <lineage>
        <taxon>Eukaryota</taxon>
        <taxon>Metazoa</taxon>
        <taxon>Chordata</taxon>
        <taxon>Cephalochordata</taxon>
        <taxon>Leptocardii</taxon>
        <taxon>Amphioxiformes</taxon>
        <taxon>Branchiostomatidae</taxon>
        <taxon>Branchiostoma</taxon>
    </lineage>
</organism>
<dbReference type="InterPro" id="IPR054086">
    <property type="entry name" value="Cep192-like_D2"/>
</dbReference>
<feature type="compositionally biased region" description="Basic and acidic residues" evidence="1">
    <location>
        <begin position="147"/>
        <end position="165"/>
    </location>
</feature>
<dbReference type="Pfam" id="PF22064">
    <property type="entry name" value="Cep192_D2"/>
    <property type="match status" value="1"/>
</dbReference>
<dbReference type="InterPro" id="IPR013783">
    <property type="entry name" value="Ig-like_fold"/>
</dbReference>
<feature type="domain" description="Cep192-like" evidence="4">
    <location>
        <begin position="2174"/>
        <end position="2272"/>
    </location>
</feature>
<dbReference type="GO" id="GO:0019901">
    <property type="term" value="F:protein kinase binding"/>
    <property type="evidence" value="ECO:0007669"/>
    <property type="project" value="TreeGrafter"/>
</dbReference>
<feature type="compositionally biased region" description="Basic and acidic residues" evidence="1">
    <location>
        <begin position="893"/>
        <end position="909"/>
    </location>
</feature>
<feature type="compositionally biased region" description="Basic and acidic residues" evidence="1">
    <location>
        <begin position="1487"/>
        <end position="1505"/>
    </location>
</feature>
<dbReference type="InterPro" id="IPR054085">
    <property type="entry name" value="Cep192-like_D1"/>
</dbReference>
<feature type="compositionally biased region" description="Gly residues" evidence="1">
    <location>
        <begin position="216"/>
        <end position="225"/>
    </location>
</feature>
<proteinExistence type="predicted"/>
<dbReference type="Gene3D" id="2.60.40.10">
    <property type="entry name" value="Immunoglobulins"/>
    <property type="match status" value="1"/>
</dbReference>
<feature type="compositionally biased region" description="Polar residues" evidence="1">
    <location>
        <begin position="1891"/>
        <end position="1903"/>
    </location>
</feature>
<feature type="compositionally biased region" description="Basic residues" evidence="1">
    <location>
        <begin position="1423"/>
        <end position="1433"/>
    </location>
</feature>
<evidence type="ECO:0000259" key="5">
    <source>
        <dbReference type="Pfam" id="PF22074"/>
    </source>
</evidence>
<dbReference type="InterPro" id="IPR039103">
    <property type="entry name" value="Spd-2/CEP192"/>
</dbReference>
<dbReference type="GO" id="GO:0000242">
    <property type="term" value="C:pericentriolar material"/>
    <property type="evidence" value="ECO:0007669"/>
    <property type="project" value="TreeGrafter"/>
</dbReference>
<evidence type="ECO:0000259" key="4">
    <source>
        <dbReference type="Pfam" id="PF22067"/>
    </source>
</evidence>
<feature type="compositionally biased region" description="Basic and acidic residues" evidence="1">
    <location>
        <begin position="858"/>
        <end position="883"/>
    </location>
</feature>
<dbReference type="InterPro" id="IPR054091">
    <property type="entry name" value="Cep192-like_D5"/>
</dbReference>
<dbReference type="GO" id="GO:0005737">
    <property type="term" value="C:cytoplasm"/>
    <property type="evidence" value="ECO:0007669"/>
    <property type="project" value="TreeGrafter"/>
</dbReference>
<feature type="region of interest" description="Disordered" evidence="1">
    <location>
        <begin position="1293"/>
        <end position="1525"/>
    </location>
</feature>
<feature type="compositionally biased region" description="Basic and acidic residues" evidence="1">
    <location>
        <begin position="334"/>
        <end position="343"/>
    </location>
</feature>
<feature type="domain" description="Cep192-like" evidence="3">
    <location>
        <begin position="2031"/>
        <end position="2171"/>
    </location>
</feature>
<evidence type="ECO:0000256" key="1">
    <source>
        <dbReference type="SAM" id="MobiDB-lite"/>
    </source>
</evidence>
<dbReference type="InterPro" id="IPR057662">
    <property type="entry name" value="CEP192_Aurora-A_bind"/>
</dbReference>
<feature type="compositionally biased region" description="Basic and acidic residues" evidence="1">
    <location>
        <begin position="80"/>
        <end position="94"/>
    </location>
</feature>
<feature type="region of interest" description="Disordered" evidence="1">
    <location>
        <begin position="472"/>
        <end position="501"/>
    </location>
</feature>
<comment type="caution">
    <text evidence="6">The sequence shown here is derived from an EMBL/GenBank/DDBJ whole genome shotgun (WGS) entry which is preliminary data.</text>
</comment>
<reference evidence="6" key="1">
    <citation type="submission" date="2022-01" db="EMBL/GenBank/DDBJ databases">
        <authorList>
            <person name="Braso-Vives M."/>
        </authorList>
    </citation>
    <scope>NUCLEOTIDE SEQUENCE</scope>
</reference>
<accession>A0A8S4MMT8</accession>
<dbReference type="Pfam" id="PF22067">
    <property type="entry name" value="Cep192_D3"/>
    <property type="match status" value="1"/>
</dbReference>
<dbReference type="Pfam" id="PF25763">
    <property type="entry name" value="Aurora-A_bind_CEP192"/>
    <property type="match status" value="1"/>
</dbReference>
<feature type="compositionally biased region" description="Basic and acidic residues" evidence="1">
    <location>
        <begin position="277"/>
        <end position="291"/>
    </location>
</feature>
<dbReference type="OrthoDB" id="67059at2759"/>
<sequence>MGRISGGSELGSNTTDMSIFSHRDSSILPLDNFDLLEEELDRMNQTQDEDEDGDFLRQNGENRKRAPDSPPHIASTAEPTELRRLSSGDGEERLSAGVGTGPVPKSSRDDHLSADDYQTNAPRGARGPATGKDSAEESEIDTEDELEAVRREMASREEYLTKGLDRVGVGESGESNGNGKLSSRPELLGQNSEGVSPLDSMRQSAEGDVVTSPVPGDGGGGGDGSSGNSSDDNRPVQIAGGQVTLDVLRGLGVMPAPQARRPSQGSTRDAGEADVSDPVRESIPGHEEVERMGPVGSGGGDPPDVRGVHFASMDEYRQISRTSSLSSHSQAQQDSREGWDQEKQQGNGQPSNNETGDQTSLLASKFFLPTSRPSTDSAVNESATGPWTHDASSFHLSELHASGRDRTSAEQGEHDDTLVGLEKEFGDGEEQEEEDLAGHQDVENPFDNEEDLNWRSAGDFGLENGALKGLDNPFGAVRSSLGSFGLEQGEDDPDGNGALVGDITFSQKVSFGEAEFSQLVPGSPRSSAGDRSNSRTGEQANSSQQAEGTPPFDHVIVSKCKQLPGEVNEPSPVYIDENGQGVTNLAFHPDNPFDDVPQDGLEDEFGEQDFVAAEEAKDMLAEDEAKFEKENVFAQGDNMATPAAGTVGLGEWSVPTGSQFVVVQDSFSGEEPFMRISIGTFIGQRTEALGALGEEGDLERPHFGRTIVTPPSNRMPVALIRLSEVSQDQGPRLAELLEDGSGDAGKGAGGAGKGLPAREEEDDLDSTIRFSGVGDYAPEQDDSLYLHDETLTPGYHPEDETPFPERARAKPRIKLLNDDTIVIETTQEAMGQTRDTASDMPRARHAAEKTTPVSRVPKTKDGADKKGHQAKPDQADPAVEQKRTQQKLQGTKPADDKAKDETRRSKTEPDSLAAQNKDVTTDDISVSDKTMDASCAGPNISSIASAIVNASVSDDPTKLADMILKLSEKTSKGRDRKKAPKQASSVKPVGLGQHKVPGSQVPKESVKGSVYKPGGGDYRPPAKHLPVSNVNKVNERREKDPAKELLTKKQPSLVGQVADKKNESGTLASSDTSKLGSPTKQKSRIPVKQRDSSKTKSPTKVSFLDRSENADDGVGSRVQKPDMPYSVNRSFGAAGKKGDRSNNLNRDLEFEGPGQPSTQKSAATDIPAFPDSVQGIPGDSRHSRKAVVPGTDGSTKEFSQTRGSRLKADHSGRPNLQDDSVNIVMVKDMWETMEPILRTREHSPGRKTGTQSSAKDRPSIGGQESVAQNNLSFSVKSNYDVDIKYNFDVRKEDVAVEGWPSRSKDKTSGSKTLFRERSPIRDRSPIKSPRRSTSPGFDASKEHGHAKRDSHHGKGGRRTHSPQNDFHSTHPKPDRDSDLLHDHRKSSTEAPQKQTIPLEVRQSNSNSRPKTNGFDFDAVAPIRKPKKEVKLHKCILPGIEIEPEPTVPRKTDGSQRQAEKSSPKVEADAERHRMKDPSKVQPSMKKNKADSVPEKDSRRRTKDFDVSLSLPPGVTTNNEDDNILSPRAEDLDLHLKMANLRTRGDKTSPTRSAGFGAPLSPTRPPVSPTRDSIASVHSTIQPSASSTPQSPSSPGKTRSRIELSQTFGDSTTFNFSPDDTVSSLSSTLSHVSPTPGRAEASVMSIQDTPGETLHTRMSGTTLVESPSVSVGPSPGRPMITPFQAYPQTSSVATTSTTPTLLTSRSLFTNPVAVQYLQSRPVSGMGGHTATVPASGMQQHVSGMGGHTTTVAASGMPPLPRPISGMGGHTATVTASGIQQPYTYPPQSAPPYPGMYPPPASLHPAYPPGMQQYQPYPEGMAAPAYPPTTQYQQHPAARLPYGAVPHVGMGIPGPPPSSLHGGMPTVPSSSTAPNAGMISEDPQQGMLPVAPSRTSGSRASATPTEDVSYRVIAPAEVRFPGVCCVGIGIQALLPLHNPTSRWLQCALHIMSINANGEQQMMPGADNIFHLKQKTIIGPHTTEEIKVLFTPHHPGVYVAQVQVSSCLVLANSEDAAVIDHMPSIVNVQAIAEKPFIQVTAGESDALNFGDLPGSSTVCLPIKLTNHTRANVPVRLILSATSAMWHCFSFKDSRRESGSSTAVYHCTLQGKSDQQLSDPAIVIVQFRAPEKQVNTSGPLGPPDEYTGRVDIEMDTPGTTSPIASVPMKARVGVARIHTPRTLQALVLTTSIGTSISRSVPLKNAGNIPVTVDLSVAKQQDVFTLLPSTLTLHPGQQSEVTVKFAPKHAPHTVSSLMTMCVRPGGPQYEVLLRGECVMLEKKQHVAAEAPPVLSNKQFLSWGGVPMGRALQQKLVLRNSSQTQTLKLDLTIRDDGNGCFQLQSSFMEHEQLSSSRQIILKPLEDFPVHLIFAPTRVATMQAKLVIKPPKGNTKFTVSVGKKSTIDIPVRNTGSRAAFVKAMCFGDLSARTQLPANRVRIEPSEFVLRERTTKVISVVFHISEKEEAICAERADTVGTLGLFYGDEISRKQLRRALRKGCSERGLLADTNPLKGVNFDMEYLGEEHAQEGRFMFIHILLIHH</sequence>
<feature type="region of interest" description="Disordered" evidence="1">
    <location>
        <begin position="1"/>
        <end position="457"/>
    </location>
</feature>
<evidence type="ECO:0000259" key="3">
    <source>
        <dbReference type="Pfam" id="PF22064"/>
    </source>
</evidence>
<dbReference type="GO" id="GO:0090222">
    <property type="term" value="P:centrosome-templated microtubule nucleation"/>
    <property type="evidence" value="ECO:0007669"/>
    <property type="project" value="InterPro"/>
</dbReference>
<feature type="compositionally biased region" description="Polar residues" evidence="1">
    <location>
        <begin position="913"/>
        <end position="928"/>
    </location>
</feature>
<dbReference type="Pfam" id="PF22060">
    <property type="entry name" value="Cep192_D1"/>
    <property type="match status" value="1"/>
</dbReference>
<feature type="region of interest" description="Disordered" evidence="1">
    <location>
        <begin position="736"/>
        <end position="763"/>
    </location>
</feature>
<dbReference type="PANTHER" id="PTHR16029">
    <property type="entry name" value="CENTROSOMAL PROTEIN OF 192 KDA"/>
    <property type="match status" value="1"/>
</dbReference>
<feature type="compositionally biased region" description="Polar residues" evidence="1">
    <location>
        <begin position="524"/>
        <end position="547"/>
    </location>
</feature>
<feature type="compositionally biased region" description="Low complexity" evidence="1">
    <location>
        <begin position="1578"/>
        <end position="1594"/>
    </location>
</feature>
<feature type="compositionally biased region" description="Basic and acidic residues" evidence="1">
    <location>
        <begin position="789"/>
        <end position="808"/>
    </location>
</feature>
<name>A0A8S4MMT8_BRALA</name>
<feature type="compositionally biased region" description="Gly residues" evidence="1">
    <location>
        <begin position="742"/>
        <end position="753"/>
    </location>
</feature>
<dbReference type="InterPro" id="IPR054089">
    <property type="entry name" value="Cep192-like_D3"/>
</dbReference>
<feature type="region of interest" description="Disordered" evidence="1">
    <location>
        <begin position="789"/>
        <end position="812"/>
    </location>
</feature>
<feature type="region of interest" description="Disordered" evidence="1">
    <location>
        <begin position="965"/>
        <end position="1220"/>
    </location>
</feature>
<keyword evidence="7" id="KW-1185">Reference proteome</keyword>
<feature type="compositionally biased region" description="Basic and acidic residues" evidence="1">
    <location>
        <begin position="1367"/>
        <end position="1387"/>
    </location>
</feature>
<feature type="compositionally biased region" description="Polar residues" evidence="1">
    <location>
        <begin position="1064"/>
        <end position="1080"/>
    </location>
</feature>
<dbReference type="EMBL" id="CAKMNS010000169">
    <property type="protein sequence ID" value="CAH1277143.1"/>
    <property type="molecule type" value="Genomic_DNA"/>
</dbReference>
<gene>
    <name evidence="6" type="primary">CEP192</name>
    <name evidence="6" type="ORF">BLAG_LOCUS25997</name>
</gene>
<dbReference type="Pfam" id="PF22074">
    <property type="entry name" value="Cep192_D5"/>
    <property type="match status" value="1"/>
</dbReference>
<feature type="region of interest" description="Disordered" evidence="1">
    <location>
        <begin position="1853"/>
        <end position="1903"/>
    </location>
</feature>
<dbReference type="GO" id="GO:0071539">
    <property type="term" value="P:protein localization to centrosome"/>
    <property type="evidence" value="ECO:0007669"/>
    <property type="project" value="InterPro"/>
</dbReference>
<feature type="compositionally biased region" description="Polar residues" evidence="1">
    <location>
        <begin position="1192"/>
        <end position="1203"/>
    </location>
</feature>
<feature type="compositionally biased region" description="Basic and acidic residues" evidence="1">
    <location>
        <begin position="303"/>
        <end position="318"/>
    </location>
</feature>
<feature type="compositionally biased region" description="Polar residues" evidence="1">
    <location>
        <begin position="319"/>
        <end position="333"/>
    </location>
</feature>
<feature type="compositionally biased region" description="Basic residues" evidence="1">
    <location>
        <begin position="1344"/>
        <end position="1360"/>
    </location>
</feature>
<feature type="domain" description="Cep192-like" evidence="2">
    <location>
        <begin position="1908"/>
        <end position="2029"/>
    </location>
</feature>
<feature type="compositionally biased region" description="Basic and acidic residues" evidence="1">
    <location>
        <begin position="1033"/>
        <end position="1047"/>
    </location>
</feature>
<evidence type="ECO:0000259" key="2">
    <source>
        <dbReference type="Pfam" id="PF22060"/>
    </source>
</evidence>
<feature type="compositionally biased region" description="Basic and acidic residues" evidence="1">
    <location>
        <begin position="1447"/>
        <end position="1478"/>
    </location>
</feature>
<protein>
    <submittedName>
        <fullName evidence="6">CEP192 protein</fullName>
    </submittedName>
</protein>
<feature type="region of interest" description="Disordered" evidence="1">
    <location>
        <begin position="1235"/>
        <end position="1273"/>
    </location>
</feature>
<feature type="compositionally biased region" description="Polar residues" evidence="1">
    <location>
        <begin position="826"/>
        <end position="835"/>
    </location>
</feature>
<feature type="compositionally biased region" description="Polar residues" evidence="1">
    <location>
        <begin position="1388"/>
        <end position="1410"/>
    </location>
</feature>
<dbReference type="PANTHER" id="PTHR16029:SF11">
    <property type="entry name" value="CENTROSOMAL PROTEIN OF 192 KDA"/>
    <property type="match status" value="1"/>
</dbReference>
<feature type="compositionally biased region" description="Low complexity" evidence="1">
    <location>
        <begin position="167"/>
        <end position="179"/>
    </location>
</feature>
<feature type="region of interest" description="Disordered" evidence="1">
    <location>
        <begin position="515"/>
        <end position="556"/>
    </location>
</feature>
<feature type="domain" description="Cep192-like" evidence="5">
    <location>
        <begin position="2392"/>
        <end position="2524"/>
    </location>
</feature>
<evidence type="ECO:0000313" key="6">
    <source>
        <dbReference type="EMBL" id="CAH1277143.1"/>
    </source>
</evidence>
<feature type="region of interest" description="Disordered" evidence="1">
    <location>
        <begin position="1540"/>
        <end position="1642"/>
    </location>
</feature>
<feature type="compositionally biased region" description="Polar residues" evidence="1">
    <location>
        <begin position="371"/>
        <end position="395"/>
    </location>
</feature>
<feature type="compositionally biased region" description="Polar residues" evidence="1">
    <location>
        <begin position="344"/>
        <end position="362"/>
    </location>
</feature>
<dbReference type="GO" id="GO:0005814">
    <property type="term" value="C:centriole"/>
    <property type="evidence" value="ECO:0007669"/>
    <property type="project" value="TreeGrafter"/>
</dbReference>
<evidence type="ECO:0000313" key="7">
    <source>
        <dbReference type="Proteomes" id="UP000838412"/>
    </source>
</evidence>
<feature type="compositionally biased region" description="Low complexity" evidence="1">
    <location>
        <begin position="1616"/>
        <end position="1633"/>
    </location>
</feature>